<evidence type="ECO:0000313" key="2">
    <source>
        <dbReference type="Proteomes" id="UP000198287"/>
    </source>
</evidence>
<sequence length="267" mass="29907">MKLYKIPSDVSAPRGQRAATLLGKQGVLKFSTPAGCFELTTVNPKLAKNVFLKIKCYCSDICFCSKAERQSIRNLPPNFTTCLPEISGTMHTLEISVKIALIPRLDDLWTTNNFQNLNQISIMVTNLKIYKGTDDVTPPGMGMLKFQLLPKLNLFSFKALDGSKRAISGWKSICQGLLNAAPNLEQFYLYENFCLDLTPCKKLKEFSHQYEESCDPFTFDFVELDIPEFTGMLEDCRNSLEKLTLNYVAENIKTMKVIVVVGVGGTA</sequence>
<evidence type="ECO:0000313" key="1">
    <source>
        <dbReference type="EMBL" id="OXA54926.1"/>
    </source>
</evidence>
<dbReference type="AlphaFoldDB" id="A0A226EE26"/>
<comment type="caution">
    <text evidence="1">The sequence shown here is derived from an EMBL/GenBank/DDBJ whole genome shotgun (WGS) entry which is preliminary data.</text>
</comment>
<dbReference type="Proteomes" id="UP000198287">
    <property type="component" value="Unassembled WGS sequence"/>
</dbReference>
<reference evidence="1 2" key="1">
    <citation type="submission" date="2015-12" db="EMBL/GenBank/DDBJ databases">
        <title>The genome of Folsomia candida.</title>
        <authorList>
            <person name="Faddeeva A."/>
            <person name="Derks M.F."/>
            <person name="Anvar Y."/>
            <person name="Smit S."/>
            <person name="Van Straalen N."/>
            <person name="Roelofs D."/>
        </authorList>
    </citation>
    <scope>NUCLEOTIDE SEQUENCE [LARGE SCALE GENOMIC DNA]</scope>
    <source>
        <strain evidence="1 2">VU population</strain>
        <tissue evidence="1">Whole body</tissue>
    </source>
</reference>
<protein>
    <submittedName>
        <fullName evidence="1">Uncharacterized protein</fullName>
    </submittedName>
</protein>
<proteinExistence type="predicted"/>
<accession>A0A226EE26</accession>
<keyword evidence="2" id="KW-1185">Reference proteome</keyword>
<organism evidence="1 2">
    <name type="scientific">Folsomia candida</name>
    <name type="common">Springtail</name>
    <dbReference type="NCBI Taxonomy" id="158441"/>
    <lineage>
        <taxon>Eukaryota</taxon>
        <taxon>Metazoa</taxon>
        <taxon>Ecdysozoa</taxon>
        <taxon>Arthropoda</taxon>
        <taxon>Hexapoda</taxon>
        <taxon>Collembola</taxon>
        <taxon>Entomobryomorpha</taxon>
        <taxon>Isotomoidea</taxon>
        <taxon>Isotomidae</taxon>
        <taxon>Proisotominae</taxon>
        <taxon>Folsomia</taxon>
    </lineage>
</organism>
<name>A0A226EE26_FOLCA</name>
<gene>
    <name evidence="1" type="ORF">Fcan01_11861</name>
</gene>
<dbReference type="EMBL" id="LNIX01000005">
    <property type="protein sequence ID" value="OXA54926.1"/>
    <property type="molecule type" value="Genomic_DNA"/>
</dbReference>